<dbReference type="InterPro" id="IPR001958">
    <property type="entry name" value="Tet-R_TetA/multi-R_MdtG-like"/>
</dbReference>
<protein>
    <submittedName>
        <fullName evidence="8">MFS transporter</fullName>
    </submittedName>
</protein>
<dbReference type="InterPro" id="IPR020846">
    <property type="entry name" value="MFS_dom"/>
</dbReference>
<dbReference type="InterPro" id="IPR011701">
    <property type="entry name" value="MFS"/>
</dbReference>
<feature type="transmembrane region" description="Helical" evidence="6">
    <location>
        <begin position="126"/>
        <end position="148"/>
    </location>
</feature>
<dbReference type="EMBL" id="JAROCC010000008">
    <property type="protein sequence ID" value="MDN4608093.1"/>
    <property type="molecule type" value="Genomic_DNA"/>
</dbReference>
<evidence type="ECO:0000256" key="2">
    <source>
        <dbReference type="ARBA" id="ARBA00022448"/>
    </source>
</evidence>
<dbReference type="SUPFAM" id="SSF103473">
    <property type="entry name" value="MFS general substrate transporter"/>
    <property type="match status" value="1"/>
</dbReference>
<evidence type="ECO:0000256" key="5">
    <source>
        <dbReference type="ARBA" id="ARBA00023136"/>
    </source>
</evidence>
<reference evidence="8" key="1">
    <citation type="submission" date="2023-03" db="EMBL/GenBank/DDBJ databases">
        <title>MT1 and MT2 Draft Genomes of Novel Species.</title>
        <authorList>
            <person name="Venkateswaran K."/>
        </authorList>
    </citation>
    <scope>NUCLEOTIDE SEQUENCE</scope>
    <source>
        <strain evidence="8">F6_3S_P_2</strain>
    </source>
</reference>
<gene>
    <name evidence="8" type="ORF">P5G49_11500</name>
</gene>
<dbReference type="PANTHER" id="PTHR23526">
    <property type="entry name" value="INTEGRAL MEMBRANE TRANSPORT PROTEIN-RELATED"/>
    <property type="match status" value="1"/>
</dbReference>
<evidence type="ECO:0000256" key="6">
    <source>
        <dbReference type="SAM" id="Phobius"/>
    </source>
</evidence>
<proteinExistence type="predicted"/>
<comment type="subcellular location">
    <subcellularLocation>
        <location evidence="1">Cell membrane</location>
        <topology evidence="1">Multi-pass membrane protein</topology>
    </subcellularLocation>
</comment>
<accession>A0ABT8JSF7</accession>
<evidence type="ECO:0000256" key="3">
    <source>
        <dbReference type="ARBA" id="ARBA00022692"/>
    </source>
</evidence>
<evidence type="ECO:0000256" key="4">
    <source>
        <dbReference type="ARBA" id="ARBA00022989"/>
    </source>
</evidence>
<feature type="transmembrane region" description="Helical" evidence="6">
    <location>
        <begin position="154"/>
        <end position="179"/>
    </location>
</feature>
<organism evidence="8 9">
    <name type="scientific">Sporosarcina highlanderae</name>
    <dbReference type="NCBI Taxonomy" id="3035916"/>
    <lineage>
        <taxon>Bacteria</taxon>
        <taxon>Bacillati</taxon>
        <taxon>Bacillota</taxon>
        <taxon>Bacilli</taxon>
        <taxon>Bacillales</taxon>
        <taxon>Caryophanaceae</taxon>
        <taxon>Sporosarcina</taxon>
    </lineage>
</organism>
<feature type="domain" description="Major facilitator superfamily (MFS) profile" evidence="7">
    <location>
        <begin position="1"/>
        <end position="378"/>
    </location>
</feature>
<dbReference type="PANTHER" id="PTHR23526:SF4">
    <property type="entry name" value="INTEGRAL MEMBRANE TRANSPORT PROTEIN"/>
    <property type="match status" value="1"/>
</dbReference>
<dbReference type="RefSeq" id="WP_301243932.1">
    <property type="nucleotide sequence ID" value="NZ_JAROCC010000008.1"/>
</dbReference>
<feature type="transmembrane region" description="Helical" evidence="6">
    <location>
        <begin position="92"/>
        <end position="114"/>
    </location>
</feature>
<feature type="transmembrane region" description="Helical" evidence="6">
    <location>
        <begin position="34"/>
        <end position="54"/>
    </location>
</feature>
<keyword evidence="2" id="KW-0813">Transport</keyword>
<comment type="caution">
    <text evidence="8">The sequence shown here is derived from an EMBL/GenBank/DDBJ whole genome shotgun (WGS) entry which is preliminary data.</text>
</comment>
<dbReference type="Proteomes" id="UP001175097">
    <property type="component" value="Unassembled WGS sequence"/>
</dbReference>
<keyword evidence="5 6" id="KW-0472">Membrane</keyword>
<sequence length="381" mass="41135">MVLRNVLIIVLGFQIVINATRPLLTLSAYEMNASMLEIGLLTASFAALPLLIAIQAGKIADTIGDRLPVIFGLIGMALGMLFPYLFESIWSLYVSQILVGTSNVFIALSLQNVLGNDATKETRDYYFSMFALAVAGGALVGPVMGGYLADHISYSAGFLVSMIISILLIVFAIFIPVTIKEQPTEKVSFGASLQLVKDPLIQKALFSSALVLYSKDIFVAYFPLYGTDIGLSTTTIGWILSIQGLAMMTIRFVLPKLLQVMGREVVLFTSILLAGASFLCFSISHNVILFFVFSCLMGFGLGCGQPISMTTTYNASPKSRTGEVLGIRLMTNRLSQFIAPVLFGAVGGWIGVVSVFYVSGAFLIGGAFIMKPRKNQEEVNT</sequence>
<dbReference type="PRINTS" id="PR01035">
    <property type="entry name" value="TCRTETA"/>
</dbReference>
<feature type="transmembrane region" description="Helical" evidence="6">
    <location>
        <begin position="337"/>
        <end position="364"/>
    </location>
</feature>
<keyword evidence="4 6" id="KW-1133">Transmembrane helix</keyword>
<dbReference type="CDD" id="cd17325">
    <property type="entry name" value="MFS_MdtG_SLC18_like"/>
    <property type="match status" value="1"/>
</dbReference>
<evidence type="ECO:0000256" key="1">
    <source>
        <dbReference type="ARBA" id="ARBA00004651"/>
    </source>
</evidence>
<name>A0ABT8JSF7_9BACL</name>
<keyword evidence="9" id="KW-1185">Reference proteome</keyword>
<dbReference type="InterPro" id="IPR036259">
    <property type="entry name" value="MFS_trans_sf"/>
</dbReference>
<dbReference type="PROSITE" id="PS50850">
    <property type="entry name" value="MFS"/>
    <property type="match status" value="1"/>
</dbReference>
<evidence type="ECO:0000259" key="7">
    <source>
        <dbReference type="PROSITE" id="PS50850"/>
    </source>
</evidence>
<feature type="transmembrane region" description="Helical" evidence="6">
    <location>
        <begin position="66"/>
        <end position="86"/>
    </location>
</feature>
<keyword evidence="3 6" id="KW-0812">Transmembrane</keyword>
<dbReference type="InterPro" id="IPR052528">
    <property type="entry name" value="Sugar_transport-like"/>
</dbReference>
<evidence type="ECO:0000313" key="8">
    <source>
        <dbReference type="EMBL" id="MDN4608093.1"/>
    </source>
</evidence>
<dbReference type="Gene3D" id="1.20.1250.20">
    <property type="entry name" value="MFS general substrate transporter like domains"/>
    <property type="match status" value="2"/>
</dbReference>
<evidence type="ECO:0000313" key="9">
    <source>
        <dbReference type="Proteomes" id="UP001175097"/>
    </source>
</evidence>
<feature type="transmembrane region" description="Helical" evidence="6">
    <location>
        <begin position="266"/>
        <end position="299"/>
    </location>
</feature>
<dbReference type="Pfam" id="PF07690">
    <property type="entry name" value="MFS_1"/>
    <property type="match status" value="1"/>
</dbReference>